<evidence type="ECO:0000259" key="13">
    <source>
        <dbReference type="PROSITE" id="PS50011"/>
    </source>
</evidence>
<evidence type="ECO:0000313" key="15">
    <source>
        <dbReference type="Proteomes" id="UP000192578"/>
    </source>
</evidence>
<dbReference type="InterPro" id="IPR011009">
    <property type="entry name" value="Kinase-like_dom_sf"/>
</dbReference>
<dbReference type="EC" id="2.7.12.2" evidence="9"/>
<dbReference type="PROSITE" id="PS00108">
    <property type="entry name" value="PROTEIN_KINASE_ST"/>
    <property type="match status" value="1"/>
</dbReference>
<keyword evidence="7" id="KW-0829">Tyrosine-protein kinase</keyword>
<dbReference type="FunFam" id="3.30.200.20:FF:000126">
    <property type="entry name" value="Dual specificity mitogen-activated protein kinase kinase 4"/>
    <property type="match status" value="1"/>
</dbReference>
<dbReference type="Gene3D" id="3.30.200.20">
    <property type="entry name" value="Phosphorylase Kinase, domain 1"/>
    <property type="match status" value="1"/>
</dbReference>
<dbReference type="CDD" id="cd06616">
    <property type="entry name" value="PKc_MKK4"/>
    <property type="match status" value="1"/>
</dbReference>
<dbReference type="EMBL" id="MTYJ01000007">
    <property type="protein sequence ID" value="OQV24411.1"/>
    <property type="molecule type" value="Genomic_DNA"/>
</dbReference>
<evidence type="ECO:0000256" key="9">
    <source>
        <dbReference type="ARBA" id="ARBA00038999"/>
    </source>
</evidence>
<evidence type="ECO:0000256" key="4">
    <source>
        <dbReference type="ARBA" id="ARBA00022741"/>
    </source>
</evidence>
<feature type="region of interest" description="Disordered" evidence="12">
    <location>
        <begin position="1"/>
        <end position="42"/>
    </location>
</feature>
<evidence type="ECO:0000256" key="12">
    <source>
        <dbReference type="SAM" id="MobiDB-lite"/>
    </source>
</evidence>
<keyword evidence="1 11" id="KW-0723">Serine/threonine-protein kinase</keyword>
<comment type="similarity">
    <text evidence="8">Belongs to the protein kinase superfamily. STE Ser/Thr protein kinase family. MAP kinase kinase subfamily.</text>
</comment>
<feature type="binding site" evidence="10">
    <location>
        <position position="150"/>
    </location>
    <ligand>
        <name>ATP</name>
        <dbReference type="ChEBI" id="CHEBI:30616"/>
    </ligand>
</feature>
<dbReference type="Gene3D" id="1.10.510.10">
    <property type="entry name" value="Transferase(Phosphotransferase) domain 1"/>
    <property type="match status" value="1"/>
</dbReference>
<evidence type="ECO:0000256" key="5">
    <source>
        <dbReference type="ARBA" id="ARBA00022777"/>
    </source>
</evidence>
<evidence type="ECO:0000256" key="2">
    <source>
        <dbReference type="ARBA" id="ARBA00022553"/>
    </source>
</evidence>
<keyword evidence="3" id="KW-0808">Transferase</keyword>
<reference evidence="15" key="1">
    <citation type="submission" date="2017-01" db="EMBL/GenBank/DDBJ databases">
        <title>Comparative genomics of anhydrobiosis in the tardigrade Hypsibius dujardini.</title>
        <authorList>
            <person name="Yoshida Y."/>
            <person name="Koutsovoulos G."/>
            <person name="Laetsch D."/>
            <person name="Stevens L."/>
            <person name="Kumar S."/>
            <person name="Horikawa D."/>
            <person name="Ishino K."/>
            <person name="Komine S."/>
            <person name="Tomita M."/>
            <person name="Blaxter M."/>
            <person name="Arakawa K."/>
        </authorList>
    </citation>
    <scope>NUCLEOTIDE SEQUENCE [LARGE SCALE GENOMIC DNA]</scope>
    <source>
        <strain evidence="15">Z151</strain>
    </source>
</reference>
<evidence type="ECO:0000256" key="6">
    <source>
        <dbReference type="ARBA" id="ARBA00022840"/>
    </source>
</evidence>
<dbReference type="InterPro" id="IPR008271">
    <property type="entry name" value="Ser/Thr_kinase_AS"/>
</dbReference>
<keyword evidence="6 10" id="KW-0067">ATP-binding</keyword>
<dbReference type="GO" id="GO:0005829">
    <property type="term" value="C:cytosol"/>
    <property type="evidence" value="ECO:0007669"/>
    <property type="project" value="UniProtKB-ARBA"/>
</dbReference>
<dbReference type="GO" id="GO:0008545">
    <property type="term" value="F:JUN kinase kinase activity"/>
    <property type="evidence" value="ECO:0007669"/>
    <property type="project" value="TreeGrafter"/>
</dbReference>
<dbReference type="FunFam" id="1.10.510.10:FF:000090">
    <property type="entry name" value="Dual specificity mitogen-activated protein kinase kinase 4"/>
    <property type="match status" value="1"/>
</dbReference>
<evidence type="ECO:0000256" key="3">
    <source>
        <dbReference type="ARBA" id="ARBA00022679"/>
    </source>
</evidence>
<evidence type="ECO:0000313" key="14">
    <source>
        <dbReference type="EMBL" id="OQV24411.1"/>
    </source>
</evidence>
<dbReference type="InterPro" id="IPR017441">
    <property type="entry name" value="Protein_kinase_ATP_BS"/>
</dbReference>
<dbReference type="PANTHER" id="PTHR48013">
    <property type="entry name" value="DUAL SPECIFICITY MITOGEN-ACTIVATED PROTEIN KINASE KINASE 5-RELATED"/>
    <property type="match status" value="1"/>
</dbReference>
<gene>
    <name evidence="14" type="ORF">BV898_01943</name>
</gene>
<dbReference type="GO" id="GO:0004713">
    <property type="term" value="F:protein tyrosine kinase activity"/>
    <property type="evidence" value="ECO:0007669"/>
    <property type="project" value="UniProtKB-KW"/>
</dbReference>
<dbReference type="OrthoDB" id="10252354at2759"/>
<dbReference type="GO" id="GO:0005524">
    <property type="term" value="F:ATP binding"/>
    <property type="evidence" value="ECO:0007669"/>
    <property type="project" value="UniProtKB-UniRule"/>
</dbReference>
<dbReference type="SUPFAM" id="SSF56112">
    <property type="entry name" value="Protein kinase-like (PK-like)"/>
    <property type="match status" value="1"/>
</dbReference>
<dbReference type="PROSITE" id="PS50011">
    <property type="entry name" value="PROTEIN_KINASE_DOM"/>
    <property type="match status" value="1"/>
</dbReference>
<evidence type="ECO:0000256" key="1">
    <source>
        <dbReference type="ARBA" id="ARBA00022527"/>
    </source>
</evidence>
<evidence type="ECO:0000256" key="7">
    <source>
        <dbReference type="ARBA" id="ARBA00023137"/>
    </source>
</evidence>
<feature type="domain" description="Protein kinase" evidence="13">
    <location>
        <begin position="121"/>
        <end position="385"/>
    </location>
</feature>
<dbReference type="SMART" id="SM00220">
    <property type="entry name" value="S_TKc"/>
    <property type="match status" value="1"/>
</dbReference>
<accession>A0A1W0XAV6</accession>
<protein>
    <recommendedName>
        <fullName evidence="9">mitogen-activated protein kinase kinase</fullName>
        <ecNumber evidence="9">2.7.12.2</ecNumber>
    </recommendedName>
</protein>
<comment type="caution">
    <text evidence="14">The sequence shown here is derived from an EMBL/GenBank/DDBJ whole genome shotgun (WGS) entry which is preliminary data.</text>
</comment>
<dbReference type="Pfam" id="PF00069">
    <property type="entry name" value="Pkinase"/>
    <property type="match status" value="1"/>
</dbReference>
<dbReference type="PANTHER" id="PTHR48013:SF15">
    <property type="entry name" value="DUAL SPECIFICITY MITOGEN-ACTIVATED PROTEIN KINASE KINASE 4"/>
    <property type="match status" value="1"/>
</dbReference>
<dbReference type="AlphaFoldDB" id="A0A1W0XAV6"/>
<keyword evidence="4 10" id="KW-0547">Nucleotide-binding</keyword>
<dbReference type="GO" id="GO:0033554">
    <property type="term" value="P:cellular response to stress"/>
    <property type="evidence" value="ECO:0007669"/>
    <property type="project" value="UniProtKB-ARBA"/>
</dbReference>
<keyword evidence="5 14" id="KW-0418">Kinase</keyword>
<proteinExistence type="inferred from homology"/>
<sequence length="415" mass="46403">MDEPGGGLSRKPPLSLNFESKNTRSSSGGGGGGGLELDFSGQANVGDRRSKLRLSFGKSETAERPAEASMKTSISLPLQMQSLEDIGFRPQIDRLQSRSMQTTGKLQLSPDVVYEFTADDLTDLGEIGRGNYGSVNKMMHQKSGTIMAVKRILSNVDEREQKELIELAVVMRSTNCVNIIQFFGAIFKDGDCWICMELMDSSLDKFYKFVYGVMKSEIPEEILGKIAVATLNALSYLKSSLNIIHRDVKPSNILLDRKGNIKLCDFGISGRLIDSIARTNVGCRPYMAPERIDPTKAQQYDIRADVWSLGITLMELALGEFPYPIQEWDNVFKQLSQVVEGEAPRLHRDKHPRFSDEFISFVNTCLLKEVPKRPKYKDLMIHQFIKNAQEAPTDTRAYVESVLAKMDEMGIPGIP</sequence>
<dbReference type="PROSITE" id="PS00107">
    <property type="entry name" value="PROTEIN_KINASE_ATP"/>
    <property type="match status" value="1"/>
</dbReference>
<organism evidence="14 15">
    <name type="scientific">Hypsibius exemplaris</name>
    <name type="common">Freshwater tardigrade</name>
    <dbReference type="NCBI Taxonomy" id="2072580"/>
    <lineage>
        <taxon>Eukaryota</taxon>
        <taxon>Metazoa</taxon>
        <taxon>Ecdysozoa</taxon>
        <taxon>Tardigrada</taxon>
        <taxon>Eutardigrada</taxon>
        <taxon>Parachela</taxon>
        <taxon>Hypsibioidea</taxon>
        <taxon>Hypsibiidae</taxon>
        <taxon>Hypsibius</taxon>
    </lineage>
</organism>
<evidence type="ECO:0000256" key="10">
    <source>
        <dbReference type="PROSITE-ProRule" id="PRU10141"/>
    </source>
</evidence>
<keyword evidence="15" id="KW-1185">Reference proteome</keyword>
<evidence type="ECO:0000256" key="11">
    <source>
        <dbReference type="RuleBase" id="RU000304"/>
    </source>
</evidence>
<dbReference type="GO" id="GO:0004674">
    <property type="term" value="F:protein serine/threonine kinase activity"/>
    <property type="evidence" value="ECO:0007669"/>
    <property type="project" value="UniProtKB-KW"/>
</dbReference>
<dbReference type="Proteomes" id="UP000192578">
    <property type="component" value="Unassembled WGS sequence"/>
</dbReference>
<name>A0A1W0XAV6_HYPEX</name>
<dbReference type="InterPro" id="IPR000719">
    <property type="entry name" value="Prot_kinase_dom"/>
</dbReference>
<evidence type="ECO:0000256" key="8">
    <source>
        <dbReference type="ARBA" id="ARBA00038035"/>
    </source>
</evidence>
<keyword evidence="2" id="KW-0597">Phosphoprotein</keyword>